<evidence type="ECO:0000313" key="3">
    <source>
        <dbReference type="Proteomes" id="UP000318578"/>
    </source>
</evidence>
<reference evidence="2 3" key="1">
    <citation type="submission" date="2019-07" db="EMBL/GenBank/DDBJ databases">
        <title>New species of Amycolatopsis and Streptomyces.</title>
        <authorList>
            <person name="Duangmal K."/>
            <person name="Teo W.F.A."/>
            <person name="Lipun K."/>
        </authorList>
    </citation>
    <scope>NUCLEOTIDE SEQUENCE [LARGE SCALE GENOMIC DNA]</scope>
    <source>
        <strain evidence="2 3">JCM 30562</strain>
    </source>
</reference>
<dbReference type="OrthoDB" id="3697092at2"/>
<protein>
    <submittedName>
        <fullName evidence="2">Helix-turn-helix domain-containing protein</fullName>
    </submittedName>
</protein>
<keyword evidence="3" id="KW-1185">Reference proteome</keyword>
<proteinExistence type="predicted"/>
<organism evidence="2 3">
    <name type="scientific">Amycolatopsis acidiphila</name>
    <dbReference type="NCBI Taxonomy" id="715473"/>
    <lineage>
        <taxon>Bacteria</taxon>
        <taxon>Bacillati</taxon>
        <taxon>Actinomycetota</taxon>
        <taxon>Actinomycetes</taxon>
        <taxon>Pseudonocardiales</taxon>
        <taxon>Pseudonocardiaceae</taxon>
        <taxon>Amycolatopsis</taxon>
    </lineage>
</organism>
<dbReference type="SUPFAM" id="SSF46955">
    <property type="entry name" value="Putative DNA-binding domain"/>
    <property type="match status" value="1"/>
</dbReference>
<dbReference type="AlphaFoldDB" id="A0A558A120"/>
<dbReference type="Proteomes" id="UP000318578">
    <property type="component" value="Unassembled WGS sequence"/>
</dbReference>
<name>A0A558A120_9PSEU</name>
<accession>A0A558A120</accession>
<dbReference type="Pfam" id="PF12728">
    <property type="entry name" value="HTH_17"/>
    <property type="match status" value="1"/>
</dbReference>
<dbReference type="InterPro" id="IPR041657">
    <property type="entry name" value="HTH_17"/>
</dbReference>
<feature type="domain" description="Helix-turn-helix" evidence="1">
    <location>
        <begin position="8"/>
        <end position="54"/>
    </location>
</feature>
<comment type="caution">
    <text evidence="2">The sequence shown here is derived from an EMBL/GenBank/DDBJ whole genome shotgun (WGS) entry which is preliminary data.</text>
</comment>
<gene>
    <name evidence="2" type="ORF">FNH06_29485</name>
</gene>
<dbReference type="Gene3D" id="1.10.1660.10">
    <property type="match status" value="1"/>
</dbReference>
<sequence>MPGDPVPTADAAKAIGVDRRTLQRWVSQGRIEPTLTTAGGHHRWDIDDLKRQLREMNRR</sequence>
<dbReference type="RefSeq" id="WP_144643209.1">
    <property type="nucleotide sequence ID" value="NZ_VJZA01000069.1"/>
</dbReference>
<dbReference type="InterPro" id="IPR009061">
    <property type="entry name" value="DNA-bd_dom_put_sf"/>
</dbReference>
<evidence type="ECO:0000259" key="1">
    <source>
        <dbReference type="Pfam" id="PF12728"/>
    </source>
</evidence>
<evidence type="ECO:0000313" key="2">
    <source>
        <dbReference type="EMBL" id="TVT17957.1"/>
    </source>
</evidence>
<dbReference type="EMBL" id="VJZA01000069">
    <property type="protein sequence ID" value="TVT17957.1"/>
    <property type="molecule type" value="Genomic_DNA"/>
</dbReference>